<dbReference type="PANTHER" id="PTHR11106">
    <property type="entry name" value="GANGLIOSIDE INDUCED DIFFERENTIATION ASSOCIATED PROTEIN 2-RELATED"/>
    <property type="match status" value="1"/>
</dbReference>
<dbReference type="AlphaFoldDB" id="A0A3E2B1M5"/>
<evidence type="ECO:0000259" key="1">
    <source>
        <dbReference type="PROSITE" id="PS51154"/>
    </source>
</evidence>
<dbReference type="GO" id="GO:0016787">
    <property type="term" value="F:hydrolase activity"/>
    <property type="evidence" value="ECO:0007669"/>
    <property type="project" value="UniProtKB-KW"/>
</dbReference>
<feature type="domain" description="Macro" evidence="1">
    <location>
        <begin position="70"/>
        <end position="260"/>
    </location>
</feature>
<organism evidence="2 3">
    <name type="scientific">Evtepia gabavorous</name>
    <dbReference type="NCBI Taxonomy" id="2211183"/>
    <lineage>
        <taxon>Bacteria</taxon>
        <taxon>Bacillati</taxon>
        <taxon>Bacillota</taxon>
        <taxon>Clostridia</taxon>
        <taxon>Eubacteriales</taxon>
        <taxon>Evtepia</taxon>
    </lineage>
</organism>
<dbReference type="InterPro" id="IPR043472">
    <property type="entry name" value="Macro_dom-like"/>
</dbReference>
<dbReference type="Pfam" id="PF01661">
    <property type="entry name" value="Macro"/>
    <property type="match status" value="1"/>
</dbReference>
<dbReference type="PANTHER" id="PTHR11106:SF27">
    <property type="entry name" value="MACRO DOMAIN-CONTAINING PROTEIN"/>
    <property type="match status" value="1"/>
</dbReference>
<dbReference type="EMBL" id="QQRQ01000022">
    <property type="protein sequence ID" value="RFT05912.1"/>
    <property type="molecule type" value="Genomic_DNA"/>
</dbReference>
<dbReference type="PROSITE" id="PS51154">
    <property type="entry name" value="MACRO"/>
    <property type="match status" value="1"/>
</dbReference>
<proteinExistence type="predicted"/>
<keyword evidence="2" id="KW-0378">Hydrolase</keyword>
<dbReference type="GeneID" id="97996071"/>
<name>A0A3E2B1M5_9FIRM</name>
<dbReference type="OrthoDB" id="6194521at2"/>
<dbReference type="NCBIfam" id="NF003163">
    <property type="entry name" value="PRK04143.1"/>
    <property type="match status" value="1"/>
</dbReference>
<dbReference type="RefSeq" id="WP_117142619.1">
    <property type="nucleotide sequence ID" value="NZ_CAKXKJ010000005.1"/>
</dbReference>
<dbReference type="InterPro" id="IPR002589">
    <property type="entry name" value="Macro_dom"/>
</dbReference>
<dbReference type="Proteomes" id="UP000260649">
    <property type="component" value="Unassembled WGS sequence"/>
</dbReference>
<protein>
    <submittedName>
        <fullName evidence="2">Protein-ADP-ribose hydrolase</fullName>
    </submittedName>
</protein>
<evidence type="ECO:0000313" key="3">
    <source>
        <dbReference type="Proteomes" id="UP000260649"/>
    </source>
</evidence>
<evidence type="ECO:0000313" key="2">
    <source>
        <dbReference type="EMBL" id="RFT05912.1"/>
    </source>
</evidence>
<comment type="caution">
    <text evidence="2">The sequence shown here is derived from an EMBL/GenBank/DDBJ whole genome shotgun (WGS) entry which is preliminary data.</text>
</comment>
<accession>A0A3E2B1M5</accession>
<dbReference type="SUPFAM" id="SSF52949">
    <property type="entry name" value="Macro domain-like"/>
    <property type="match status" value="1"/>
</dbReference>
<dbReference type="Gene3D" id="3.40.220.10">
    <property type="entry name" value="Leucine Aminopeptidase, subunit E, domain 1"/>
    <property type="match status" value="1"/>
</dbReference>
<gene>
    <name evidence="2" type="ORF">DV520_10025</name>
</gene>
<dbReference type="SMART" id="SM00506">
    <property type="entry name" value="A1pp"/>
    <property type="match status" value="1"/>
</dbReference>
<reference evidence="2 3" key="1">
    <citation type="submission" date="2018-07" db="EMBL/GenBank/DDBJ databases">
        <title>GABA Modulating Bacteria of the Human Gut Microbiota.</title>
        <authorList>
            <person name="Strandwitz P."/>
            <person name="Kim K.H."/>
            <person name="Terekhova D."/>
            <person name="Liu J.K."/>
            <person name="Sharma A."/>
            <person name="Levering J."/>
            <person name="Mcdonald D."/>
            <person name="Dietrich D."/>
            <person name="Ramadhar T.R."/>
            <person name="Lekbua A."/>
            <person name="Mroue N."/>
            <person name="Liston C."/>
            <person name="Stewart E.J."/>
            <person name="Dubin M.J."/>
            <person name="Zengler K."/>
            <person name="Knight R."/>
            <person name="Gilbert J.A."/>
            <person name="Clardy J."/>
            <person name="Lewis K."/>
        </authorList>
    </citation>
    <scope>NUCLEOTIDE SEQUENCE [LARGE SCALE GENOMIC DNA]</scope>
    <source>
        <strain evidence="2 3">KLE1738</strain>
    </source>
</reference>
<sequence length="269" mass="30696">MTQKERRVFLINYLKNEEESFKGIVIPHDTEAQKHLLRALMNVRPPMPVSKDFTDIQDEYLQQENRQRGIVSLGDLSQEQPEIYLWQGDITRLSVDAIVNAANSAMLGCFVPCHGCIDNAIHSAAGVQLRLECARIMDKQGKPEETGRAKITKGYNLPCQYVLHTVGPTVHEAVTEKDCEQLRSCYRSCLELAATYHLKSIAFCCISTGEFHFPHALAAEIATQTILHYQQTHQNRLKVIFNVFKDKDYELYKRKLERHCPSKGNDTNC</sequence>
<dbReference type="CDD" id="cd02908">
    <property type="entry name" value="Macro_OAADPr_deacetylase"/>
    <property type="match status" value="1"/>
</dbReference>
<keyword evidence="3" id="KW-1185">Reference proteome</keyword>